<keyword evidence="1" id="KW-0732">Signal</keyword>
<evidence type="ECO:0008006" key="6">
    <source>
        <dbReference type="Google" id="ProtNLM"/>
    </source>
</evidence>
<evidence type="ECO:0000313" key="5">
    <source>
        <dbReference type="Proteomes" id="UP000482671"/>
    </source>
</evidence>
<keyword evidence="4" id="KW-1185">Reference proteome</keyword>
<dbReference type="Proteomes" id="UP000434916">
    <property type="component" value="Unassembled WGS sequence"/>
</dbReference>
<dbReference type="Proteomes" id="UP000482671">
    <property type="component" value="Unassembled WGS sequence"/>
</dbReference>
<evidence type="ECO:0000313" key="3">
    <source>
        <dbReference type="EMBL" id="MTV01089.1"/>
    </source>
</evidence>
<name>A0A9Q4RCG8_9BACT</name>
<dbReference type="EMBL" id="WNCN01000006">
    <property type="protein sequence ID" value="MTU38979.1"/>
    <property type="molecule type" value="Genomic_DNA"/>
</dbReference>
<reference evidence="4 5" key="1">
    <citation type="journal article" date="2019" name="Nat. Med.">
        <title>A library of human gut bacterial isolates paired with longitudinal multiomics data enables mechanistic microbiome research.</title>
        <authorList>
            <person name="Poyet M."/>
            <person name="Groussin M."/>
            <person name="Gibbons S.M."/>
            <person name="Avila-Pacheco J."/>
            <person name="Jiang X."/>
            <person name="Kearney S.M."/>
            <person name="Perrotta A.R."/>
            <person name="Berdy B."/>
            <person name="Zhao S."/>
            <person name="Lieberman T.D."/>
            <person name="Swanson P.K."/>
            <person name="Smith M."/>
            <person name="Roesemann S."/>
            <person name="Alexander J.E."/>
            <person name="Rich S.A."/>
            <person name="Livny J."/>
            <person name="Vlamakis H."/>
            <person name="Clish C."/>
            <person name="Bullock K."/>
            <person name="Deik A."/>
            <person name="Scott J."/>
            <person name="Pierce K.A."/>
            <person name="Xavier R.J."/>
            <person name="Alm E.J."/>
        </authorList>
    </citation>
    <scope>NUCLEOTIDE SEQUENCE [LARGE SCALE GENOMIC DNA]</scope>
    <source>
        <strain evidence="3 5">BIOML-A11</strain>
        <strain evidence="2 4">BIOML-A29</strain>
    </source>
</reference>
<gene>
    <name evidence="2" type="ORF">GMD82_05570</name>
    <name evidence="3" type="ORF">GME02_05305</name>
</gene>
<feature type="chain" id="PRO_5040308098" description="Secreted protein" evidence="1">
    <location>
        <begin position="26"/>
        <end position="93"/>
    </location>
</feature>
<accession>A0A9Q4RCG8</accession>
<feature type="signal peptide" evidence="1">
    <location>
        <begin position="1"/>
        <end position="25"/>
    </location>
</feature>
<evidence type="ECO:0000256" key="1">
    <source>
        <dbReference type="SAM" id="SignalP"/>
    </source>
</evidence>
<proteinExistence type="predicted"/>
<organism evidence="3 5">
    <name type="scientific">Parabacteroides merdae</name>
    <dbReference type="NCBI Taxonomy" id="46503"/>
    <lineage>
        <taxon>Bacteria</taxon>
        <taxon>Pseudomonadati</taxon>
        <taxon>Bacteroidota</taxon>
        <taxon>Bacteroidia</taxon>
        <taxon>Bacteroidales</taxon>
        <taxon>Tannerellaceae</taxon>
        <taxon>Parabacteroides</taxon>
    </lineage>
</organism>
<protein>
    <recommendedName>
        <fullName evidence="6">Secreted protein</fullName>
    </recommendedName>
</protein>
<comment type="caution">
    <text evidence="3">The sequence shown here is derived from an EMBL/GenBank/DDBJ whole genome shotgun (WGS) entry which is preliminary data.</text>
</comment>
<dbReference type="RefSeq" id="WP_022322449.1">
    <property type="nucleotide sequence ID" value="NZ_CP072229.1"/>
</dbReference>
<dbReference type="AlphaFoldDB" id="A0A9Q4RCG8"/>
<dbReference type="EMBL" id="WNDD01000004">
    <property type="protein sequence ID" value="MTV01089.1"/>
    <property type="molecule type" value="Genomic_DNA"/>
</dbReference>
<evidence type="ECO:0000313" key="4">
    <source>
        <dbReference type="Proteomes" id="UP000434916"/>
    </source>
</evidence>
<sequence length="93" mass="9921">MKQKLFSLLALFLFVSIGLTTDTKADSMGNELNSSVSENLKALTAGNPKKQCWMDLTSTKTPCAQYGQIGCAPCDDLLPPGPFPPTYPPNPGS</sequence>
<evidence type="ECO:0000313" key="2">
    <source>
        <dbReference type="EMBL" id="MTU38979.1"/>
    </source>
</evidence>